<keyword evidence="2" id="KW-1185">Reference proteome</keyword>
<evidence type="ECO:0000313" key="1">
    <source>
        <dbReference type="EMBL" id="GBF34770.1"/>
    </source>
</evidence>
<accession>A0A2L2XF39</accession>
<reference evidence="2" key="1">
    <citation type="submission" date="2018-02" db="EMBL/GenBank/DDBJ databases">
        <title>Genome sequence of Desulfocucumis palustris strain NAW-5.</title>
        <authorList>
            <person name="Watanabe M."/>
            <person name="Kojima H."/>
            <person name="Fukui M."/>
        </authorList>
    </citation>
    <scope>NUCLEOTIDE SEQUENCE [LARGE SCALE GENOMIC DNA]</scope>
    <source>
        <strain evidence="2">NAW-5</strain>
    </source>
</reference>
<organism evidence="1 2">
    <name type="scientific">Desulfocucumis palustris</name>
    <dbReference type="NCBI Taxonomy" id="1898651"/>
    <lineage>
        <taxon>Bacteria</taxon>
        <taxon>Bacillati</taxon>
        <taxon>Bacillota</taxon>
        <taxon>Clostridia</taxon>
        <taxon>Eubacteriales</taxon>
        <taxon>Desulfocucumaceae</taxon>
        <taxon>Desulfocucumis</taxon>
    </lineage>
</organism>
<dbReference type="AlphaFoldDB" id="A0A2L2XF39"/>
<comment type="caution">
    <text evidence="1">The sequence shown here is derived from an EMBL/GenBank/DDBJ whole genome shotgun (WGS) entry which is preliminary data.</text>
</comment>
<sequence>MFYPGKIYYYRNQIPRPGQIKNRGRLIKWDLLKNSRTCWRPT</sequence>
<evidence type="ECO:0000313" key="2">
    <source>
        <dbReference type="Proteomes" id="UP000239549"/>
    </source>
</evidence>
<gene>
    <name evidence="1" type="ORF">DCCM_3890</name>
</gene>
<protein>
    <submittedName>
        <fullName evidence="1">Uncharacterized protein</fullName>
    </submittedName>
</protein>
<name>A0A2L2XF39_9FIRM</name>
<dbReference type="EMBL" id="BFAV01000150">
    <property type="protein sequence ID" value="GBF34770.1"/>
    <property type="molecule type" value="Genomic_DNA"/>
</dbReference>
<proteinExistence type="predicted"/>
<dbReference type="Proteomes" id="UP000239549">
    <property type="component" value="Unassembled WGS sequence"/>
</dbReference>